<dbReference type="Proteomes" id="UP000813824">
    <property type="component" value="Unassembled WGS sequence"/>
</dbReference>
<dbReference type="GO" id="GO:0032259">
    <property type="term" value="P:methylation"/>
    <property type="evidence" value="ECO:0007669"/>
    <property type="project" value="UniProtKB-KW"/>
</dbReference>
<dbReference type="PANTHER" id="PTHR43861">
    <property type="entry name" value="TRANS-ACONITATE 2-METHYLTRANSFERASE-RELATED"/>
    <property type="match status" value="1"/>
</dbReference>
<dbReference type="CDD" id="cd02440">
    <property type="entry name" value="AdoMet_MTases"/>
    <property type="match status" value="1"/>
</dbReference>
<gene>
    <name evidence="2" type="ORF">BXZ70DRAFT_902536</name>
</gene>
<dbReference type="SUPFAM" id="SSF53335">
    <property type="entry name" value="S-adenosyl-L-methionine-dependent methyltransferases"/>
    <property type="match status" value="1"/>
</dbReference>
<dbReference type="OrthoDB" id="10017101at2759"/>
<keyword evidence="2" id="KW-0489">Methyltransferase</keyword>
<protein>
    <submittedName>
        <fullName evidence="2">S-adenosyl-L-methionine-dependent methyltransferase</fullName>
    </submittedName>
</protein>
<dbReference type="EMBL" id="JAEVFJ010000067">
    <property type="protein sequence ID" value="KAH8077020.1"/>
    <property type="molecule type" value="Genomic_DNA"/>
</dbReference>
<keyword evidence="2" id="KW-0808">Transferase</keyword>
<evidence type="ECO:0000313" key="2">
    <source>
        <dbReference type="EMBL" id="KAH8077020.1"/>
    </source>
</evidence>
<proteinExistence type="predicted"/>
<comment type="caution">
    <text evidence="2">The sequence shown here is derived from an EMBL/GenBank/DDBJ whole genome shotgun (WGS) entry which is preliminary data.</text>
</comment>
<dbReference type="GO" id="GO:0008168">
    <property type="term" value="F:methyltransferase activity"/>
    <property type="evidence" value="ECO:0007669"/>
    <property type="project" value="UniProtKB-KW"/>
</dbReference>
<dbReference type="Gene3D" id="3.40.50.150">
    <property type="entry name" value="Vaccinia Virus protein VP39"/>
    <property type="match status" value="1"/>
</dbReference>
<dbReference type="AlphaFoldDB" id="A0A8K0XK63"/>
<accession>A0A8K0XK63</accession>
<dbReference type="Pfam" id="PF13847">
    <property type="entry name" value="Methyltransf_31"/>
    <property type="match status" value="1"/>
</dbReference>
<keyword evidence="3" id="KW-1185">Reference proteome</keyword>
<sequence>MVQSGYKDKWSALHYNSGASFVYSQAYAAPLLNLLNAQPGEKIYDFGCGSGDLTVQVAEAVGPTGQVVGVDYSESMIAKAKKNGVKNAFVSDAQDVQFPEGFPEELKSGFDAIFSNAALHWCKRNPGGVLDSAKRILRPGGRYVIDTGGFMACTGVRIALYAVLKQRGIDAAKLDPWYYPSVDEYHDLLESKGFTVNEIGLHPYIVSLPDGLFEWLNLFLRQEVLGGFSDAEAKEILQEIEDTCAPDCKDERGRWSVMYVRLRVSATRN</sequence>
<dbReference type="InterPro" id="IPR025714">
    <property type="entry name" value="Methyltranfer_dom"/>
</dbReference>
<evidence type="ECO:0000259" key="1">
    <source>
        <dbReference type="Pfam" id="PF13847"/>
    </source>
</evidence>
<name>A0A8K0XK63_9AGAR</name>
<evidence type="ECO:0000313" key="3">
    <source>
        <dbReference type="Proteomes" id="UP000813824"/>
    </source>
</evidence>
<dbReference type="PANTHER" id="PTHR43861:SF1">
    <property type="entry name" value="TRANS-ACONITATE 2-METHYLTRANSFERASE"/>
    <property type="match status" value="1"/>
</dbReference>
<reference evidence="2" key="1">
    <citation type="journal article" date="2021" name="New Phytol.">
        <title>Evolutionary innovations through gain and loss of genes in the ectomycorrhizal Boletales.</title>
        <authorList>
            <person name="Wu G."/>
            <person name="Miyauchi S."/>
            <person name="Morin E."/>
            <person name="Kuo A."/>
            <person name="Drula E."/>
            <person name="Varga T."/>
            <person name="Kohler A."/>
            <person name="Feng B."/>
            <person name="Cao Y."/>
            <person name="Lipzen A."/>
            <person name="Daum C."/>
            <person name="Hundley H."/>
            <person name="Pangilinan J."/>
            <person name="Johnson J."/>
            <person name="Barry K."/>
            <person name="LaButti K."/>
            <person name="Ng V."/>
            <person name="Ahrendt S."/>
            <person name="Min B."/>
            <person name="Choi I.G."/>
            <person name="Park H."/>
            <person name="Plett J.M."/>
            <person name="Magnuson J."/>
            <person name="Spatafora J.W."/>
            <person name="Nagy L.G."/>
            <person name="Henrissat B."/>
            <person name="Grigoriev I.V."/>
            <person name="Yang Z.L."/>
            <person name="Xu J."/>
            <person name="Martin F.M."/>
        </authorList>
    </citation>
    <scope>NUCLEOTIDE SEQUENCE</scope>
    <source>
        <strain evidence="2">KKN 215</strain>
    </source>
</reference>
<feature type="domain" description="Methyltransferase" evidence="1">
    <location>
        <begin position="39"/>
        <end position="148"/>
    </location>
</feature>
<dbReference type="InterPro" id="IPR029063">
    <property type="entry name" value="SAM-dependent_MTases_sf"/>
</dbReference>
<organism evidence="2 3">
    <name type="scientific">Cristinia sonorae</name>
    <dbReference type="NCBI Taxonomy" id="1940300"/>
    <lineage>
        <taxon>Eukaryota</taxon>
        <taxon>Fungi</taxon>
        <taxon>Dikarya</taxon>
        <taxon>Basidiomycota</taxon>
        <taxon>Agaricomycotina</taxon>
        <taxon>Agaricomycetes</taxon>
        <taxon>Agaricomycetidae</taxon>
        <taxon>Agaricales</taxon>
        <taxon>Pleurotineae</taxon>
        <taxon>Stephanosporaceae</taxon>
        <taxon>Cristinia</taxon>
    </lineage>
</organism>